<dbReference type="Proteomes" id="UP000324222">
    <property type="component" value="Unassembled WGS sequence"/>
</dbReference>
<comment type="caution">
    <text evidence="2">The sequence shown here is derived from an EMBL/GenBank/DDBJ whole genome shotgun (WGS) entry which is preliminary data.</text>
</comment>
<proteinExistence type="predicted"/>
<accession>A0A5B7D0F0</accession>
<dbReference type="EMBL" id="VSRR010000378">
    <property type="protein sequence ID" value="MPC14775.1"/>
    <property type="molecule type" value="Genomic_DNA"/>
</dbReference>
<gene>
    <name evidence="2" type="ORF">E2C01_007550</name>
</gene>
<dbReference type="AlphaFoldDB" id="A0A5B7D0F0"/>
<name>A0A5B7D0F0_PORTR</name>
<sequence>MTEEANGAIRQSFHPKAHKAAFPPGGASRPDSRAFSSVDLPLCVCACAWAASLASLQRVRSPTHTLSKAWPVLQAPLTGGPRTNERQPSTN</sequence>
<organism evidence="2 3">
    <name type="scientific">Portunus trituberculatus</name>
    <name type="common">Swimming crab</name>
    <name type="synonym">Neptunus trituberculatus</name>
    <dbReference type="NCBI Taxonomy" id="210409"/>
    <lineage>
        <taxon>Eukaryota</taxon>
        <taxon>Metazoa</taxon>
        <taxon>Ecdysozoa</taxon>
        <taxon>Arthropoda</taxon>
        <taxon>Crustacea</taxon>
        <taxon>Multicrustacea</taxon>
        <taxon>Malacostraca</taxon>
        <taxon>Eumalacostraca</taxon>
        <taxon>Eucarida</taxon>
        <taxon>Decapoda</taxon>
        <taxon>Pleocyemata</taxon>
        <taxon>Brachyura</taxon>
        <taxon>Eubrachyura</taxon>
        <taxon>Portunoidea</taxon>
        <taxon>Portunidae</taxon>
        <taxon>Portuninae</taxon>
        <taxon>Portunus</taxon>
    </lineage>
</organism>
<protein>
    <submittedName>
        <fullName evidence="2">Uncharacterized protein</fullName>
    </submittedName>
</protein>
<evidence type="ECO:0000256" key="1">
    <source>
        <dbReference type="SAM" id="MobiDB-lite"/>
    </source>
</evidence>
<keyword evidence="3" id="KW-1185">Reference proteome</keyword>
<feature type="region of interest" description="Disordered" evidence="1">
    <location>
        <begin position="64"/>
        <end position="91"/>
    </location>
</feature>
<evidence type="ECO:0000313" key="2">
    <source>
        <dbReference type="EMBL" id="MPC14775.1"/>
    </source>
</evidence>
<feature type="region of interest" description="Disordered" evidence="1">
    <location>
        <begin position="1"/>
        <end position="31"/>
    </location>
</feature>
<evidence type="ECO:0000313" key="3">
    <source>
        <dbReference type="Proteomes" id="UP000324222"/>
    </source>
</evidence>
<reference evidence="2 3" key="1">
    <citation type="submission" date="2019-05" db="EMBL/GenBank/DDBJ databases">
        <title>Another draft genome of Portunus trituberculatus and its Hox gene families provides insights of decapod evolution.</title>
        <authorList>
            <person name="Jeong J.-H."/>
            <person name="Song I."/>
            <person name="Kim S."/>
            <person name="Choi T."/>
            <person name="Kim D."/>
            <person name="Ryu S."/>
            <person name="Kim W."/>
        </authorList>
    </citation>
    <scope>NUCLEOTIDE SEQUENCE [LARGE SCALE GENOMIC DNA]</scope>
    <source>
        <tissue evidence="2">Muscle</tissue>
    </source>
</reference>